<evidence type="ECO:0000256" key="4">
    <source>
        <dbReference type="ARBA" id="ARBA00023136"/>
    </source>
</evidence>
<evidence type="ECO:0000256" key="5">
    <source>
        <dbReference type="SAM" id="Phobius"/>
    </source>
</evidence>
<evidence type="ECO:0000313" key="6">
    <source>
        <dbReference type="Proteomes" id="UP000694865"/>
    </source>
</evidence>
<comment type="subcellular location">
    <subcellularLocation>
        <location evidence="1">Membrane</location>
        <topology evidence="1">Multi-pass membrane protein</topology>
    </subcellularLocation>
</comment>
<proteinExistence type="predicted"/>
<evidence type="ECO:0000313" key="7">
    <source>
        <dbReference type="RefSeq" id="XP_002739403.1"/>
    </source>
</evidence>
<keyword evidence="2 5" id="KW-0812">Transmembrane</keyword>
<dbReference type="PANTHER" id="PTHR16521:SF3">
    <property type="entry name" value="TYPE-1 ANGIOTENSIN II RECEPTOR-ASSOCIATED PROTEIN"/>
    <property type="match status" value="1"/>
</dbReference>
<evidence type="ECO:0000256" key="3">
    <source>
        <dbReference type="ARBA" id="ARBA00022989"/>
    </source>
</evidence>
<organism evidence="6 7">
    <name type="scientific">Saccoglossus kowalevskii</name>
    <name type="common">Acorn worm</name>
    <dbReference type="NCBI Taxonomy" id="10224"/>
    <lineage>
        <taxon>Eukaryota</taxon>
        <taxon>Metazoa</taxon>
        <taxon>Hemichordata</taxon>
        <taxon>Enteropneusta</taxon>
        <taxon>Harrimaniidae</taxon>
        <taxon>Saccoglossus</taxon>
    </lineage>
</organism>
<dbReference type="GeneID" id="100366376"/>
<name>A0ABM0GXB2_SACKO</name>
<keyword evidence="6" id="KW-1185">Reference proteome</keyword>
<feature type="transmembrane region" description="Helical" evidence="5">
    <location>
        <begin position="37"/>
        <end position="54"/>
    </location>
</feature>
<dbReference type="SMART" id="SM00805">
    <property type="entry name" value="AGTRAP"/>
    <property type="match status" value="1"/>
</dbReference>
<accession>A0ABM0GXB2</accession>
<dbReference type="RefSeq" id="XP_002739403.1">
    <property type="nucleotide sequence ID" value="XM_002739357.2"/>
</dbReference>
<dbReference type="Pfam" id="PF06396">
    <property type="entry name" value="AGTRAP"/>
    <property type="match status" value="1"/>
</dbReference>
<gene>
    <name evidence="7" type="primary">LOC100366376</name>
</gene>
<evidence type="ECO:0000256" key="1">
    <source>
        <dbReference type="ARBA" id="ARBA00004141"/>
    </source>
</evidence>
<feature type="transmembrane region" description="Helical" evidence="5">
    <location>
        <begin position="107"/>
        <end position="129"/>
    </location>
</feature>
<sequence>MAGCSCNVPLWPFILAHLWLSVWGFQAALGGQWITHSYAWMNFSIVALGCWTVGQEKMKENCLMLVISLIIGFIFDIVFIAVYNNNNYWNCGKSGYVACGNSRSEYIWSYVMAIINCILKIVTLIFAICEYKKRGGKTPNVKASVSVS</sequence>
<keyword evidence="4 5" id="KW-0472">Membrane</keyword>
<evidence type="ECO:0000256" key="2">
    <source>
        <dbReference type="ARBA" id="ARBA00022692"/>
    </source>
</evidence>
<feature type="transmembrane region" description="Helical" evidence="5">
    <location>
        <begin position="61"/>
        <end position="83"/>
    </location>
</feature>
<feature type="transmembrane region" description="Helical" evidence="5">
    <location>
        <begin position="7"/>
        <end position="25"/>
    </location>
</feature>
<keyword evidence="3 5" id="KW-1133">Transmembrane helix</keyword>
<reference evidence="7" key="1">
    <citation type="submission" date="2025-08" db="UniProtKB">
        <authorList>
            <consortium name="RefSeq"/>
        </authorList>
    </citation>
    <scope>IDENTIFICATION</scope>
    <source>
        <tissue evidence="7">Testes</tissue>
    </source>
</reference>
<protein>
    <submittedName>
        <fullName evidence="7">Type-1 angiotensin II receptor-associated protein-like</fullName>
    </submittedName>
</protein>
<dbReference type="InterPro" id="IPR009436">
    <property type="entry name" value="AGTRAP"/>
</dbReference>
<dbReference type="PANTHER" id="PTHR16521">
    <property type="entry name" value="TYPE-1 ANGIOTENSIN II RECEPTOR-ASSOCIATED PROTEIN"/>
    <property type="match status" value="1"/>
</dbReference>
<dbReference type="Proteomes" id="UP000694865">
    <property type="component" value="Unplaced"/>
</dbReference>